<feature type="region of interest" description="Disordered" evidence="1">
    <location>
        <begin position="1"/>
        <end position="20"/>
    </location>
</feature>
<dbReference type="Proteomes" id="UP000054018">
    <property type="component" value="Unassembled WGS sequence"/>
</dbReference>
<accession>A0A0C9YR41</accession>
<dbReference type="EMBL" id="KN833791">
    <property type="protein sequence ID" value="KIK19081.1"/>
    <property type="molecule type" value="Genomic_DNA"/>
</dbReference>
<evidence type="ECO:0000313" key="3">
    <source>
        <dbReference type="Proteomes" id="UP000054018"/>
    </source>
</evidence>
<keyword evidence="3" id="KW-1185">Reference proteome</keyword>
<protein>
    <submittedName>
        <fullName evidence="2">Unplaced genomic scaffold scaffold_107, whole genome shotgun sequence</fullName>
    </submittedName>
</protein>
<dbReference type="HOGENOM" id="CLU_3015043_0_0_1"/>
<name>A0A0C9YR41_9AGAM</name>
<feature type="compositionally biased region" description="Basic and acidic residues" evidence="1">
    <location>
        <begin position="1"/>
        <end position="12"/>
    </location>
</feature>
<evidence type="ECO:0000256" key="1">
    <source>
        <dbReference type="SAM" id="MobiDB-lite"/>
    </source>
</evidence>
<reference evidence="3" key="2">
    <citation type="submission" date="2015-01" db="EMBL/GenBank/DDBJ databases">
        <title>Evolutionary Origins and Diversification of the Mycorrhizal Mutualists.</title>
        <authorList>
            <consortium name="DOE Joint Genome Institute"/>
            <consortium name="Mycorrhizal Genomics Consortium"/>
            <person name="Kohler A."/>
            <person name="Kuo A."/>
            <person name="Nagy L.G."/>
            <person name="Floudas D."/>
            <person name="Copeland A."/>
            <person name="Barry K.W."/>
            <person name="Cichocki N."/>
            <person name="Veneault-Fourrey C."/>
            <person name="LaButti K."/>
            <person name="Lindquist E.A."/>
            <person name="Lipzen A."/>
            <person name="Lundell T."/>
            <person name="Morin E."/>
            <person name="Murat C."/>
            <person name="Riley R."/>
            <person name="Ohm R."/>
            <person name="Sun H."/>
            <person name="Tunlid A."/>
            <person name="Henrissat B."/>
            <person name="Grigoriev I.V."/>
            <person name="Hibbett D.S."/>
            <person name="Martin F."/>
        </authorList>
    </citation>
    <scope>NUCLEOTIDE SEQUENCE [LARGE SCALE GENOMIC DNA]</scope>
    <source>
        <strain evidence="3">441</strain>
    </source>
</reference>
<organism evidence="2 3">
    <name type="scientific">Pisolithus microcarpus 441</name>
    <dbReference type="NCBI Taxonomy" id="765257"/>
    <lineage>
        <taxon>Eukaryota</taxon>
        <taxon>Fungi</taxon>
        <taxon>Dikarya</taxon>
        <taxon>Basidiomycota</taxon>
        <taxon>Agaricomycotina</taxon>
        <taxon>Agaricomycetes</taxon>
        <taxon>Agaricomycetidae</taxon>
        <taxon>Boletales</taxon>
        <taxon>Sclerodermatineae</taxon>
        <taxon>Pisolithaceae</taxon>
        <taxon>Pisolithus</taxon>
    </lineage>
</organism>
<evidence type="ECO:0000313" key="2">
    <source>
        <dbReference type="EMBL" id="KIK19081.1"/>
    </source>
</evidence>
<dbReference type="OrthoDB" id="2671350at2759"/>
<reference evidence="2 3" key="1">
    <citation type="submission" date="2014-04" db="EMBL/GenBank/DDBJ databases">
        <authorList>
            <consortium name="DOE Joint Genome Institute"/>
            <person name="Kuo A."/>
            <person name="Kohler A."/>
            <person name="Costa M.D."/>
            <person name="Nagy L.G."/>
            <person name="Floudas D."/>
            <person name="Copeland A."/>
            <person name="Barry K.W."/>
            <person name="Cichocki N."/>
            <person name="Veneault-Fourrey C."/>
            <person name="LaButti K."/>
            <person name="Lindquist E.A."/>
            <person name="Lipzen A."/>
            <person name="Lundell T."/>
            <person name="Morin E."/>
            <person name="Murat C."/>
            <person name="Sun H."/>
            <person name="Tunlid A."/>
            <person name="Henrissat B."/>
            <person name="Grigoriev I.V."/>
            <person name="Hibbett D.S."/>
            <person name="Martin F."/>
            <person name="Nordberg H.P."/>
            <person name="Cantor M.N."/>
            <person name="Hua S.X."/>
        </authorList>
    </citation>
    <scope>NUCLEOTIDE SEQUENCE [LARGE SCALE GENOMIC DNA]</scope>
    <source>
        <strain evidence="2 3">441</strain>
    </source>
</reference>
<proteinExistence type="predicted"/>
<sequence length="56" mass="6277">MCDKLEEHVIPKEEDDDPMDYDSSHHFNLLIDDCDEMAQVSLLLAAVSMLALGLSI</sequence>
<gene>
    <name evidence="2" type="ORF">PISMIDRAFT_13911</name>
</gene>
<dbReference type="AlphaFoldDB" id="A0A0C9YR41"/>